<feature type="compositionally biased region" description="Basic and acidic residues" evidence="2">
    <location>
        <begin position="155"/>
        <end position="165"/>
    </location>
</feature>
<dbReference type="Pfam" id="PF04760">
    <property type="entry name" value="IF2_N"/>
    <property type="match status" value="1"/>
</dbReference>
<evidence type="ECO:0008006" key="6">
    <source>
        <dbReference type="Google" id="ProtNLM"/>
    </source>
</evidence>
<feature type="non-terminal residue" evidence="5">
    <location>
        <position position="217"/>
    </location>
</feature>
<proteinExistence type="predicted"/>
<evidence type="ECO:0000259" key="3">
    <source>
        <dbReference type="Pfam" id="PF04760"/>
    </source>
</evidence>
<name>A0A382XD94_9ZZZZ</name>
<dbReference type="EMBL" id="UINC01166551">
    <property type="protein sequence ID" value="SVD68565.1"/>
    <property type="molecule type" value="Genomic_DNA"/>
</dbReference>
<reference evidence="5" key="1">
    <citation type="submission" date="2018-05" db="EMBL/GenBank/DDBJ databases">
        <authorList>
            <person name="Lanie J.A."/>
            <person name="Ng W.-L."/>
            <person name="Kazmierczak K.M."/>
            <person name="Andrzejewski T.M."/>
            <person name="Davidsen T.M."/>
            <person name="Wayne K.J."/>
            <person name="Tettelin H."/>
            <person name="Glass J.I."/>
            <person name="Rusch D."/>
            <person name="Podicherti R."/>
            <person name="Tsui H.-C.T."/>
            <person name="Winkler M.E."/>
        </authorList>
    </citation>
    <scope>NUCLEOTIDE SEQUENCE</scope>
</reference>
<dbReference type="Gene3D" id="3.30.56.50">
    <property type="entry name" value="Putative DNA-binding domain, N-terminal subdomain of bacterial translation initiation factor IF2"/>
    <property type="match status" value="1"/>
</dbReference>
<evidence type="ECO:0000256" key="1">
    <source>
        <dbReference type="SAM" id="Coils"/>
    </source>
</evidence>
<evidence type="ECO:0000313" key="5">
    <source>
        <dbReference type="EMBL" id="SVD68565.1"/>
    </source>
</evidence>
<dbReference type="SUPFAM" id="SSF46955">
    <property type="entry name" value="Putative DNA-binding domain"/>
    <property type="match status" value="1"/>
</dbReference>
<sequence>MSNTTVSKLAVALQLSHEKLISQLNEAGIKVKNESDVVSNDQKLLLLSYLRGSHGTKSSASSAPKKLTINRRSQSELKLSGGFGRSRTVNVEVRKKRTYLKKETLIEQAKKELDEENKLEHEKIQNVETEIGQQQGDDTKEIIDKDLSNVSVNDDQLKDIPDKNDKKFKKKKKLDEDPYPIKQLHVKGKVKKRKKRKIRRSLTSAIVEQTHTFEKPP</sequence>
<gene>
    <name evidence="5" type="ORF">METZ01_LOCUS421419</name>
</gene>
<feature type="domain" description="Initiation factor 2 associated" evidence="4">
    <location>
        <begin position="64"/>
        <end position="101"/>
    </location>
</feature>
<dbReference type="InterPro" id="IPR013575">
    <property type="entry name" value="IF2_assoc_dom_bac"/>
</dbReference>
<evidence type="ECO:0000259" key="4">
    <source>
        <dbReference type="Pfam" id="PF08364"/>
    </source>
</evidence>
<feature type="domain" description="Translation initiation factor IF-2 N-terminal" evidence="3">
    <location>
        <begin position="1"/>
        <end position="51"/>
    </location>
</feature>
<dbReference type="Pfam" id="PF08364">
    <property type="entry name" value="IF2_assoc"/>
    <property type="match status" value="1"/>
</dbReference>
<dbReference type="InterPro" id="IPR006847">
    <property type="entry name" value="IF2_N"/>
</dbReference>
<accession>A0A382XD94</accession>
<evidence type="ECO:0000256" key="2">
    <source>
        <dbReference type="SAM" id="MobiDB-lite"/>
    </source>
</evidence>
<organism evidence="5">
    <name type="scientific">marine metagenome</name>
    <dbReference type="NCBI Taxonomy" id="408172"/>
    <lineage>
        <taxon>unclassified sequences</taxon>
        <taxon>metagenomes</taxon>
        <taxon>ecological metagenomes</taxon>
    </lineage>
</organism>
<dbReference type="AlphaFoldDB" id="A0A382XD94"/>
<keyword evidence="1" id="KW-0175">Coiled coil</keyword>
<protein>
    <recommendedName>
        <fullName evidence="6">Translation initiation factor IF-2 N-terminal domain-containing protein</fullName>
    </recommendedName>
</protein>
<feature type="coiled-coil region" evidence="1">
    <location>
        <begin position="99"/>
        <end position="130"/>
    </location>
</feature>
<feature type="region of interest" description="Disordered" evidence="2">
    <location>
        <begin position="153"/>
        <end position="181"/>
    </location>
</feature>
<dbReference type="InterPro" id="IPR009061">
    <property type="entry name" value="DNA-bd_dom_put_sf"/>
</dbReference>